<sequence>MLIKKTSGTFAEIIFWIIMFAVVKIAGQQFKVQKDQEIFVQQLQGNVGDSVEFSEVLLTDNAGTLAVGTDVKSVVKAEILGHVQGDKVIAFKMKRRKGFRKKVGHRTHFTKIKINEIA</sequence>
<evidence type="ECO:0000256" key="2">
    <source>
        <dbReference type="ARBA" id="ARBA00022730"/>
    </source>
</evidence>
<keyword evidence="5 6" id="KW-0687">Ribonucleoprotein</keyword>
<dbReference type="GO" id="GO:0005840">
    <property type="term" value="C:ribosome"/>
    <property type="evidence" value="ECO:0007669"/>
    <property type="project" value="UniProtKB-KW"/>
</dbReference>
<evidence type="ECO:0000256" key="1">
    <source>
        <dbReference type="ARBA" id="ARBA00008563"/>
    </source>
</evidence>
<dbReference type="RefSeq" id="WP_354661062.1">
    <property type="nucleotide sequence ID" value="NZ_JBEXAC010000001.1"/>
</dbReference>
<dbReference type="PANTHER" id="PTHR21349">
    <property type="entry name" value="50S RIBOSOMAL PROTEIN L21"/>
    <property type="match status" value="1"/>
</dbReference>
<dbReference type="SUPFAM" id="SSF141091">
    <property type="entry name" value="L21p-like"/>
    <property type="match status" value="1"/>
</dbReference>
<keyword evidence="2 6" id="KW-0699">rRNA-binding</keyword>
<keyword evidence="8" id="KW-0472">Membrane</keyword>
<evidence type="ECO:0000256" key="4">
    <source>
        <dbReference type="ARBA" id="ARBA00022980"/>
    </source>
</evidence>
<comment type="similarity">
    <text evidence="1 6 7">Belongs to the bacterial ribosomal protein bL21 family.</text>
</comment>
<dbReference type="PANTHER" id="PTHR21349:SF0">
    <property type="entry name" value="LARGE RIBOSOMAL SUBUNIT PROTEIN BL21M"/>
    <property type="match status" value="1"/>
</dbReference>
<evidence type="ECO:0000256" key="3">
    <source>
        <dbReference type="ARBA" id="ARBA00022884"/>
    </source>
</evidence>
<dbReference type="InterPro" id="IPR028909">
    <property type="entry name" value="bL21-like"/>
</dbReference>
<reference evidence="9 10" key="1">
    <citation type="submission" date="2024-06" db="EMBL/GenBank/DDBJ databases">
        <title>Chitinophaga defluvii sp. nov., isolated from municipal sewage.</title>
        <authorList>
            <person name="Zhang L."/>
        </authorList>
    </citation>
    <scope>NUCLEOTIDE SEQUENCE [LARGE SCALE GENOMIC DNA]</scope>
    <source>
        <strain evidence="9 10">H8</strain>
    </source>
</reference>
<keyword evidence="8" id="KW-1133">Transmembrane helix</keyword>
<keyword evidence="10" id="KW-1185">Reference proteome</keyword>
<evidence type="ECO:0000256" key="6">
    <source>
        <dbReference type="HAMAP-Rule" id="MF_01363"/>
    </source>
</evidence>
<protein>
    <recommendedName>
        <fullName evidence="6">Large ribosomal subunit protein bL21</fullName>
    </recommendedName>
</protein>
<proteinExistence type="inferred from homology"/>
<evidence type="ECO:0000256" key="8">
    <source>
        <dbReference type="SAM" id="Phobius"/>
    </source>
</evidence>
<keyword evidence="4 6" id="KW-0689">Ribosomal protein</keyword>
<dbReference type="InterPro" id="IPR036164">
    <property type="entry name" value="bL21-like_sf"/>
</dbReference>
<evidence type="ECO:0000313" key="9">
    <source>
        <dbReference type="EMBL" id="MET6998428.1"/>
    </source>
</evidence>
<dbReference type="HAMAP" id="MF_01363">
    <property type="entry name" value="Ribosomal_bL21"/>
    <property type="match status" value="1"/>
</dbReference>
<dbReference type="InterPro" id="IPR001787">
    <property type="entry name" value="Ribosomal_bL21"/>
</dbReference>
<keyword evidence="3 6" id="KW-0694">RNA-binding</keyword>
<comment type="function">
    <text evidence="6 7">This protein binds to 23S rRNA in the presence of protein L20.</text>
</comment>
<dbReference type="NCBIfam" id="TIGR00061">
    <property type="entry name" value="L21"/>
    <property type="match status" value="1"/>
</dbReference>
<dbReference type="Pfam" id="PF00829">
    <property type="entry name" value="Ribosomal_L21p"/>
    <property type="match status" value="1"/>
</dbReference>
<evidence type="ECO:0000256" key="7">
    <source>
        <dbReference type="RuleBase" id="RU000562"/>
    </source>
</evidence>
<gene>
    <name evidence="6 9" type="primary">rplU</name>
    <name evidence="9" type="ORF">ABR189_13665</name>
</gene>
<keyword evidence="8" id="KW-0812">Transmembrane</keyword>
<dbReference type="EMBL" id="JBEXAC010000001">
    <property type="protein sequence ID" value="MET6998428.1"/>
    <property type="molecule type" value="Genomic_DNA"/>
</dbReference>
<organism evidence="9 10">
    <name type="scientific">Chitinophaga defluvii</name>
    <dbReference type="NCBI Taxonomy" id="3163343"/>
    <lineage>
        <taxon>Bacteria</taxon>
        <taxon>Pseudomonadati</taxon>
        <taxon>Bacteroidota</taxon>
        <taxon>Chitinophagia</taxon>
        <taxon>Chitinophagales</taxon>
        <taxon>Chitinophagaceae</taxon>
        <taxon>Chitinophaga</taxon>
    </lineage>
</organism>
<dbReference type="Proteomes" id="UP001549749">
    <property type="component" value="Unassembled WGS sequence"/>
</dbReference>
<comment type="subunit">
    <text evidence="6">Part of the 50S ribosomal subunit. Contacts protein L20.</text>
</comment>
<evidence type="ECO:0000256" key="5">
    <source>
        <dbReference type="ARBA" id="ARBA00023274"/>
    </source>
</evidence>
<evidence type="ECO:0000313" key="10">
    <source>
        <dbReference type="Proteomes" id="UP001549749"/>
    </source>
</evidence>
<comment type="caution">
    <text evidence="9">The sequence shown here is derived from an EMBL/GenBank/DDBJ whole genome shotgun (WGS) entry which is preliminary data.</text>
</comment>
<name>A0ABV2T5Y0_9BACT</name>
<feature type="transmembrane region" description="Helical" evidence="8">
    <location>
        <begin position="6"/>
        <end position="26"/>
    </location>
</feature>
<accession>A0ABV2T5Y0</accession>
<dbReference type="PROSITE" id="PS01169">
    <property type="entry name" value="RIBOSOMAL_L21"/>
    <property type="match status" value="1"/>
</dbReference>
<dbReference type="InterPro" id="IPR018258">
    <property type="entry name" value="Ribosomal_bL21_CS"/>
</dbReference>